<gene>
    <name evidence="1" type="ORF">ETU37_08420</name>
</gene>
<dbReference type="EMBL" id="SDPU01000020">
    <property type="protein sequence ID" value="RYU12963.1"/>
    <property type="molecule type" value="Genomic_DNA"/>
</dbReference>
<reference evidence="1 2" key="1">
    <citation type="submission" date="2019-01" db="EMBL/GenBank/DDBJ databases">
        <title>Nocardioides guangzhouensis sp. nov., an actinobacterium isolated from soil.</title>
        <authorList>
            <person name="Fu Y."/>
            <person name="Cai Y."/>
            <person name="Lin Z."/>
            <person name="Chen P."/>
        </authorList>
    </citation>
    <scope>NUCLEOTIDE SEQUENCE [LARGE SCALE GENOMIC DNA]</scope>
    <source>
        <strain evidence="1 2">NBRC 105384</strain>
    </source>
</reference>
<dbReference type="OrthoDB" id="786532at2"/>
<dbReference type="Pfam" id="PF11583">
    <property type="entry name" value="AurF"/>
    <property type="match status" value="1"/>
</dbReference>
<dbReference type="Gene3D" id="1.10.620.20">
    <property type="entry name" value="Ribonucleotide Reductase, subunit A"/>
    <property type="match status" value="1"/>
</dbReference>
<dbReference type="RefSeq" id="WP_129986782.1">
    <property type="nucleotide sequence ID" value="NZ_SDPU01000020.1"/>
</dbReference>
<accession>A0A4Q5J3I4</accession>
<protein>
    <submittedName>
        <fullName evidence="1">Diiron oxygenase</fullName>
    </submittedName>
</protein>
<organism evidence="1 2">
    <name type="scientific">Nocardioides iriomotensis</name>
    <dbReference type="NCBI Taxonomy" id="715784"/>
    <lineage>
        <taxon>Bacteria</taxon>
        <taxon>Bacillati</taxon>
        <taxon>Actinomycetota</taxon>
        <taxon>Actinomycetes</taxon>
        <taxon>Propionibacteriales</taxon>
        <taxon>Nocardioidaceae</taxon>
        <taxon>Nocardioides</taxon>
    </lineage>
</organism>
<evidence type="ECO:0000313" key="1">
    <source>
        <dbReference type="EMBL" id="RYU12963.1"/>
    </source>
</evidence>
<sequence>MTDVATRLLGSSARMSYDPEIEIDWDAPLVDGLWFMQPERMSLYGTPLWDALTEEQRIELSKHEVSSIASVGLWFELILMQMMARELYDADHTSARTHYALTELGDECRHSIMFGRAIAACGVPAYGATRHVHRLGRGFKAVASGVSAYASILVAEEILDRWQRELMKDERVQPLIRMVSRVHVLEEARHMTFAREEVERAVPTLSRPALALHRTLTAQTGFMVARTLVNPRVYAAVGLDPREARRQALGNPHYQATLAWMGERVLAFLDEQGLVGPAQKPVWKRSLLMPAAA</sequence>
<dbReference type="AlphaFoldDB" id="A0A4Q5J3I4"/>
<name>A0A4Q5J3I4_9ACTN</name>
<dbReference type="InterPro" id="IPR009078">
    <property type="entry name" value="Ferritin-like_SF"/>
</dbReference>
<evidence type="ECO:0000313" key="2">
    <source>
        <dbReference type="Proteomes" id="UP000291189"/>
    </source>
</evidence>
<keyword evidence="2" id="KW-1185">Reference proteome</keyword>
<dbReference type="InterPro" id="IPR025859">
    <property type="entry name" value="AurF/CmlI"/>
</dbReference>
<dbReference type="Proteomes" id="UP000291189">
    <property type="component" value="Unassembled WGS sequence"/>
</dbReference>
<dbReference type="GO" id="GO:0016491">
    <property type="term" value="F:oxidoreductase activity"/>
    <property type="evidence" value="ECO:0007669"/>
    <property type="project" value="InterPro"/>
</dbReference>
<proteinExistence type="predicted"/>
<dbReference type="SUPFAM" id="SSF47240">
    <property type="entry name" value="Ferritin-like"/>
    <property type="match status" value="1"/>
</dbReference>
<comment type="caution">
    <text evidence="1">The sequence shown here is derived from an EMBL/GenBank/DDBJ whole genome shotgun (WGS) entry which is preliminary data.</text>
</comment>
<dbReference type="InterPro" id="IPR012348">
    <property type="entry name" value="RNR-like"/>
</dbReference>